<evidence type="ECO:0000313" key="2">
    <source>
        <dbReference type="EMBL" id="RVU47100.1"/>
    </source>
</evidence>
<comment type="caution">
    <text evidence="2">The sequence shown here is derived from an EMBL/GenBank/DDBJ whole genome shotgun (WGS) entry which is preliminary data.</text>
</comment>
<accession>A0A437RJY2</accession>
<name>A0A437RJY2_9BURK</name>
<feature type="compositionally biased region" description="Basic and acidic residues" evidence="1">
    <location>
        <begin position="18"/>
        <end position="34"/>
    </location>
</feature>
<protein>
    <submittedName>
        <fullName evidence="2">Mitomycin resistance protein</fullName>
    </submittedName>
</protein>
<dbReference type="RefSeq" id="WP_128227569.1">
    <property type="nucleotide sequence ID" value="NZ_SACR01000002.1"/>
</dbReference>
<sequence length="138" mass="15031">MEPPSSLPLATPQGGRPLTDRPSRIRGGKLDRDLGSPPPKAIPPRKARHAAECERLEQLPNIGPSIAGDLRSLGIQHPQELAGRDPHALYVALCEKTGKRQDPCVLDTFMAATAFMGGAEARPWWDYTAERKARYGAL</sequence>
<proteinExistence type="predicted"/>
<dbReference type="Proteomes" id="UP000285575">
    <property type="component" value="Unassembled WGS sequence"/>
</dbReference>
<keyword evidence="3" id="KW-1185">Reference proteome</keyword>
<evidence type="ECO:0000313" key="3">
    <source>
        <dbReference type="Proteomes" id="UP000285575"/>
    </source>
</evidence>
<dbReference type="OrthoDB" id="7173324at2"/>
<dbReference type="AlphaFoldDB" id="A0A437RJY2"/>
<dbReference type="Gene3D" id="1.10.150.20">
    <property type="entry name" value="5' to 3' exonuclease, C-terminal subdomain"/>
    <property type="match status" value="1"/>
</dbReference>
<feature type="region of interest" description="Disordered" evidence="1">
    <location>
        <begin position="1"/>
        <end position="50"/>
    </location>
</feature>
<reference evidence="2 3" key="1">
    <citation type="submission" date="2019-01" db="EMBL/GenBank/DDBJ databases">
        <authorList>
            <person name="Chen W.-M."/>
        </authorList>
    </citation>
    <scope>NUCLEOTIDE SEQUENCE [LARGE SCALE GENOMIC DNA]</scope>
    <source>
        <strain evidence="2 3">KYPY4</strain>
    </source>
</reference>
<organism evidence="2 3">
    <name type="scientific">Rubrivivax rivuli</name>
    <dbReference type="NCBI Taxonomy" id="1862385"/>
    <lineage>
        <taxon>Bacteria</taxon>
        <taxon>Pseudomonadati</taxon>
        <taxon>Pseudomonadota</taxon>
        <taxon>Betaproteobacteria</taxon>
        <taxon>Burkholderiales</taxon>
        <taxon>Sphaerotilaceae</taxon>
        <taxon>Rubrivivax</taxon>
    </lineage>
</organism>
<dbReference type="EMBL" id="SACR01000002">
    <property type="protein sequence ID" value="RVU47100.1"/>
    <property type="molecule type" value="Genomic_DNA"/>
</dbReference>
<dbReference type="Pfam" id="PF11731">
    <property type="entry name" value="Cdd1"/>
    <property type="match status" value="1"/>
</dbReference>
<dbReference type="InterPro" id="IPR021725">
    <property type="entry name" value="Cdd1"/>
</dbReference>
<gene>
    <name evidence="2" type="ORF">EOE66_04860</name>
</gene>
<evidence type="ECO:0000256" key="1">
    <source>
        <dbReference type="SAM" id="MobiDB-lite"/>
    </source>
</evidence>